<proteinExistence type="predicted"/>
<protein>
    <submittedName>
        <fullName evidence="3">Ig-like domain repeat protein</fullName>
    </submittedName>
</protein>
<evidence type="ECO:0000313" key="3">
    <source>
        <dbReference type="EMBL" id="MBZ5737362.1"/>
    </source>
</evidence>
<evidence type="ECO:0000313" key="4">
    <source>
        <dbReference type="Proteomes" id="UP000780875"/>
    </source>
</evidence>
<name>A0ABS7U922_9ACTN</name>
<organism evidence="3 4">
    <name type="scientific">Nocardioides mangrovi</name>
    <dbReference type="NCBI Taxonomy" id="2874580"/>
    <lineage>
        <taxon>Bacteria</taxon>
        <taxon>Bacillati</taxon>
        <taxon>Actinomycetota</taxon>
        <taxon>Actinomycetes</taxon>
        <taxon>Propionibacteriales</taxon>
        <taxon>Nocardioidaceae</taxon>
        <taxon>Nocardioides</taxon>
    </lineage>
</organism>
<feature type="signal peptide" evidence="1">
    <location>
        <begin position="1"/>
        <end position="31"/>
    </location>
</feature>
<evidence type="ECO:0000259" key="2">
    <source>
        <dbReference type="Pfam" id="PF16640"/>
    </source>
</evidence>
<dbReference type="Proteomes" id="UP000780875">
    <property type="component" value="Unassembled WGS sequence"/>
</dbReference>
<evidence type="ECO:0000256" key="1">
    <source>
        <dbReference type="SAM" id="SignalP"/>
    </source>
</evidence>
<dbReference type="Pfam" id="PF16640">
    <property type="entry name" value="Big_3_5"/>
    <property type="match status" value="1"/>
</dbReference>
<accession>A0ABS7U922</accession>
<feature type="chain" id="PRO_5046544978" evidence="1">
    <location>
        <begin position="32"/>
        <end position="293"/>
    </location>
</feature>
<dbReference type="InterPro" id="IPR032109">
    <property type="entry name" value="Big_3_5"/>
</dbReference>
<dbReference type="InterPro" id="IPR013783">
    <property type="entry name" value="Ig-like_fold"/>
</dbReference>
<sequence length="293" mass="28884">MSARHSTRVAAASVSVLFAAGALAAAAPATAADEATSTLYNCTMMGQTIPLVATPTAAVSIPPLASGFVVPADSAEIGVAFTIPAAVLAGLQQQAHSTAAGVSTDDFAFRIGSAGSVPVQTLTAANTAIPSDGSDLTLPTAANNAAITIPAAGTYDLLMPATFDAVLTTDTTGDLLSGPCSIADGDGPVLGSMTVNKQDSTIAKAAGPKKAIQKGKPAKISVVVNGAFKTATGKVVAKEGKKVVGSAPLKKGKAKISVKGLKPGTHTLVVSYGGDASTNPAGDSFPITVKVKK</sequence>
<dbReference type="EMBL" id="JAIQZJ010000001">
    <property type="protein sequence ID" value="MBZ5737362.1"/>
    <property type="molecule type" value="Genomic_DNA"/>
</dbReference>
<gene>
    <name evidence="3" type="ORF">K8U61_04230</name>
</gene>
<keyword evidence="1" id="KW-0732">Signal</keyword>
<dbReference type="Gene3D" id="2.60.40.10">
    <property type="entry name" value="Immunoglobulins"/>
    <property type="match status" value="1"/>
</dbReference>
<reference evidence="3 4" key="1">
    <citation type="submission" date="2021-09" db="EMBL/GenBank/DDBJ databases">
        <title>Whole genome sequence of Nocardioides sp. GBK3QG-3.</title>
        <authorList>
            <person name="Tuo L."/>
        </authorList>
    </citation>
    <scope>NUCLEOTIDE SEQUENCE [LARGE SCALE GENOMIC DNA]</scope>
    <source>
        <strain evidence="3 4">GBK3QG-3</strain>
    </source>
</reference>
<dbReference type="RefSeq" id="WP_224121716.1">
    <property type="nucleotide sequence ID" value="NZ_JAIQZJ010000001.1"/>
</dbReference>
<feature type="domain" description="Bacterial Ig-like" evidence="2">
    <location>
        <begin position="211"/>
        <end position="291"/>
    </location>
</feature>
<keyword evidence="4" id="KW-1185">Reference proteome</keyword>
<comment type="caution">
    <text evidence="3">The sequence shown here is derived from an EMBL/GenBank/DDBJ whole genome shotgun (WGS) entry which is preliminary data.</text>
</comment>